<gene>
    <name evidence="2" type="ORF">SDC9_60767</name>
</gene>
<name>A0A644XDX9_9ZZZZ</name>
<dbReference type="PIRSF" id="PIRSF006425">
    <property type="entry name" value="UCP006425_WD40"/>
    <property type="match status" value="1"/>
</dbReference>
<accession>A0A644XDX9</accession>
<comment type="caution">
    <text evidence="2">The sequence shown here is derived from an EMBL/GenBank/DDBJ whole genome shotgun (WGS) entry which is preliminary data.</text>
</comment>
<evidence type="ECO:0008006" key="3">
    <source>
        <dbReference type="Google" id="ProtNLM"/>
    </source>
</evidence>
<dbReference type="AlphaFoldDB" id="A0A644XDX9"/>
<protein>
    <recommendedName>
        <fullName evidence="3">Beta propeller domain-containing protein</fullName>
    </recommendedName>
</protein>
<evidence type="ECO:0000313" key="2">
    <source>
        <dbReference type="EMBL" id="MPM14405.1"/>
    </source>
</evidence>
<dbReference type="InterPro" id="IPR019198">
    <property type="entry name" value="Beta_propeller_containing"/>
</dbReference>
<organism evidence="2">
    <name type="scientific">bioreactor metagenome</name>
    <dbReference type="NCBI Taxonomy" id="1076179"/>
    <lineage>
        <taxon>unclassified sequences</taxon>
        <taxon>metagenomes</taxon>
        <taxon>ecological metagenomes</taxon>
    </lineage>
</organism>
<keyword evidence="1" id="KW-1133">Transmembrane helix</keyword>
<keyword evidence="1" id="KW-0812">Transmembrane</keyword>
<keyword evidence="1" id="KW-0472">Membrane</keyword>
<dbReference type="Pfam" id="PF09826">
    <property type="entry name" value="Beta_propel"/>
    <property type="match status" value="1"/>
</dbReference>
<feature type="transmembrane region" description="Helical" evidence="1">
    <location>
        <begin position="40"/>
        <end position="62"/>
    </location>
</feature>
<evidence type="ECO:0000256" key="1">
    <source>
        <dbReference type="SAM" id="Phobius"/>
    </source>
</evidence>
<reference evidence="2" key="1">
    <citation type="submission" date="2019-08" db="EMBL/GenBank/DDBJ databases">
        <authorList>
            <person name="Kucharzyk K."/>
            <person name="Murdoch R.W."/>
            <person name="Higgins S."/>
            <person name="Loffler F."/>
        </authorList>
    </citation>
    <scope>NUCLEOTIDE SEQUENCE</scope>
</reference>
<dbReference type="EMBL" id="VSSQ01002273">
    <property type="protein sequence ID" value="MPM14405.1"/>
    <property type="molecule type" value="Genomic_DNA"/>
</dbReference>
<dbReference type="SUPFAM" id="SSF82171">
    <property type="entry name" value="DPP6 N-terminal domain-like"/>
    <property type="match status" value="1"/>
</dbReference>
<proteinExistence type="predicted"/>
<dbReference type="InterPro" id="IPR014441">
    <property type="entry name" value="UCP006425_b-propeller"/>
</dbReference>
<sequence>MFKEQYIRDNDKLHAKETLLMEIKEKDAQRKEKSSRRQSWVRYGAVAAAFVLIAGGIIGTVLATRSSDTASPGIQTLSAAAESTNGDVVSVENYDDIYALIEQMQTSYDTGIVYSGGAVRTEEAAAMDESVGKATDSATAVEAPAASANGSLDYSETNVQVKGVDEADIVKTDGNYIYYVANNQLNIIKPDGASTKLISSTLLGASDAWWGYNSEMFLLGDRLMIITQGYNTVWINDANGSYQNNTDQTQAVIYDISNPAKPEEIISLGQSGNYVSSRMIGDFVYIVTSQYVYSPVRDTPVTYIPSLTTGKETSLLGAGDLYVSGSPQSAAYTVVGSINLKNGAKYASAKAVFGGTSQIYANAEHLLLAITEYTNDVSPIAPDKDGKNVQITTGQSNTNLILLGLNEGDITKLASGTVPGYLLNQFSMDEYKGVFRVVTTVDTWTQYIYTDGVDTYDYESSNWNNLYTLDASLTVLGKIENLAKDEYVQSVRFDGDVGYFVTFRQVDPLFAVDLSNAKTPRILSTLKIPGFSEYLQTYGTNLLLGLGYDADEQTGATRGVKLSMFDTSNKASVKELFTAAVDADWTIAGNNHKAILADPEKNLIAFPADTDYFIYRYDAGTGFTQVAKVDLSSDLSSWNLRGLFIGDNFYVVSESSVTVISLVNYEVLTKIKIA</sequence>